<feature type="domain" description="ABC transporter" evidence="8">
    <location>
        <begin position="5"/>
        <end position="255"/>
    </location>
</feature>
<keyword evidence="4" id="KW-1003">Cell membrane</keyword>
<evidence type="ECO:0000256" key="6">
    <source>
        <dbReference type="ARBA" id="ARBA00022840"/>
    </source>
</evidence>
<comment type="similarity">
    <text evidence="2">Belongs to the ABC transporter superfamily.</text>
</comment>
<gene>
    <name evidence="9" type="ORF">H9761_03230</name>
</gene>
<evidence type="ECO:0000256" key="4">
    <source>
        <dbReference type="ARBA" id="ARBA00022475"/>
    </source>
</evidence>
<keyword evidence="5" id="KW-0547">Nucleotide-binding</keyword>
<evidence type="ECO:0000256" key="3">
    <source>
        <dbReference type="ARBA" id="ARBA00022448"/>
    </source>
</evidence>
<keyword evidence="3" id="KW-0813">Transport</keyword>
<dbReference type="InterPro" id="IPR050388">
    <property type="entry name" value="ABC_Ni/Peptide_Import"/>
</dbReference>
<evidence type="ECO:0000313" key="10">
    <source>
        <dbReference type="Proteomes" id="UP000823891"/>
    </source>
</evidence>
<organism evidence="9 10">
    <name type="scientific">Candidatus Eisenbergiella merdavium</name>
    <dbReference type="NCBI Taxonomy" id="2838551"/>
    <lineage>
        <taxon>Bacteria</taxon>
        <taxon>Bacillati</taxon>
        <taxon>Bacillota</taxon>
        <taxon>Clostridia</taxon>
        <taxon>Lachnospirales</taxon>
        <taxon>Lachnospiraceae</taxon>
        <taxon>Eisenbergiella</taxon>
    </lineage>
</organism>
<keyword evidence="6 9" id="KW-0067">ATP-binding</keyword>
<dbReference type="PANTHER" id="PTHR43297:SF2">
    <property type="entry name" value="DIPEPTIDE TRANSPORT ATP-BINDING PROTEIN DPPD"/>
    <property type="match status" value="1"/>
</dbReference>
<sequence>MSHLLEVQGLTTAFSADYGETVSVDHISFHVDEGETVCIVGESGCGKSVTSLSIMGLLGRGGAVTDGSVLFDGKNLLALSEKELDEIRGNRISMIFQDPLTSLNPVFTIGSQITESIRTHLKLGRQEAEARAEKILSQVGMPDAHAAMKKYPHTLSGGMRQRAMIAMALSCHPALLIADEPTTALDVTIQAQIMSLLKELKKEIGMSLILITHDIGLVASMADRVLVMYAGQIIEEAPVKELFASPRHPYTKALLATVPSIYDGPDRELVSIPGIVPENYDSIPGCRFADRCALRRPECDRPQEDRQIGEGRRVRCICGG</sequence>
<dbReference type="SUPFAM" id="SSF52540">
    <property type="entry name" value="P-loop containing nucleoside triphosphate hydrolases"/>
    <property type="match status" value="1"/>
</dbReference>
<dbReference type="Gene3D" id="3.40.50.300">
    <property type="entry name" value="P-loop containing nucleotide triphosphate hydrolases"/>
    <property type="match status" value="1"/>
</dbReference>
<dbReference type="InterPro" id="IPR013563">
    <property type="entry name" value="Oligopep_ABC_C"/>
</dbReference>
<dbReference type="Proteomes" id="UP000823891">
    <property type="component" value="Unassembled WGS sequence"/>
</dbReference>
<dbReference type="PROSITE" id="PS00211">
    <property type="entry name" value="ABC_TRANSPORTER_1"/>
    <property type="match status" value="1"/>
</dbReference>
<dbReference type="PROSITE" id="PS50893">
    <property type="entry name" value="ABC_TRANSPORTER_2"/>
    <property type="match status" value="1"/>
</dbReference>
<dbReference type="InterPro" id="IPR027417">
    <property type="entry name" value="P-loop_NTPase"/>
</dbReference>
<evidence type="ECO:0000259" key="8">
    <source>
        <dbReference type="PROSITE" id="PS50893"/>
    </source>
</evidence>
<reference evidence="9" key="2">
    <citation type="submission" date="2021-04" db="EMBL/GenBank/DDBJ databases">
        <authorList>
            <person name="Gilroy R."/>
        </authorList>
    </citation>
    <scope>NUCLEOTIDE SEQUENCE</scope>
    <source>
        <strain evidence="9">USAMLcec2-132</strain>
    </source>
</reference>
<comment type="caution">
    <text evidence="9">The sequence shown here is derived from an EMBL/GenBank/DDBJ whole genome shotgun (WGS) entry which is preliminary data.</text>
</comment>
<evidence type="ECO:0000256" key="5">
    <source>
        <dbReference type="ARBA" id="ARBA00022741"/>
    </source>
</evidence>
<dbReference type="AlphaFoldDB" id="A0A9D2NDH9"/>
<dbReference type="CDD" id="cd03257">
    <property type="entry name" value="ABC_NikE_OppD_transporters"/>
    <property type="match status" value="1"/>
</dbReference>
<evidence type="ECO:0000313" key="9">
    <source>
        <dbReference type="EMBL" id="HJC22700.1"/>
    </source>
</evidence>
<accession>A0A9D2NDH9</accession>
<dbReference type="Pfam" id="PF00005">
    <property type="entry name" value="ABC_tran"/>
    <property type="match status" value="1"/>
</dbReference>
<protein>
    <submittedName>
        <fullName evidence="9">ABC transporter ATP-binding protein</fullName>
    </submittedName>
</protein>
<reference evidence="9" key="1">
    <citation type="journal article" date="2021" name="PeerJ">
        <title>Extensive microbial diversity within the chicken gut microbiome revealed by metagenomics and culture.</title>
        <authorList>
            <person name="Gilroy R."/>
            <person name="Ravi A."/>
            <person name="Getino M."/>
            <person name="Pursley I."/>
            <person name="Horton D.L."/>
            <person name="Alikhan N.F."/>
            <person name="Baker D."/>
            <person name="Gharbi K."/>
            <person name="Hall N."/>
            <person name="Watson M."/>
            <person name="Adriaenssens E.M."/>
            <person name="Foster-Nyarko E."/>
            <person name="Jarju S."/>
            <person name="Secka A."/>
            <person name="Antonio M."/>
            <person name="Oren A."/>
            <person name="Chaudhuri R.R."/>
            <person name="La Ragione R."/>
            <person name="Hildebrand F."/>
            <person name="Pallen M.J."/>
        </authorList>
    </citation>
    <scope>NUCLEOTIDE SEQUENCE</scope>
    <source>
        <strain evidence="9">USAMLcec2-132</strain>
    </source>
</reference>
<dbReference type="GO" id="GO:0005524">
    <property type="term" value="F:ATP binding"/>
    <property type="evidence" value="ECO:0007669"/>
    <property type="project" value="UniProtKB-KW"/>
</dbReference>
<evidence type="ECO:0000256" key="7">
    <source>
        <dbReference type="ARBA" id="ARBA00023136"/>
    </source>
</evidence>
<comment type="subcellular location">
    <subcellularLocation>
        <location evidence="1">Cell membrane</location>
        <topology evidence="1">Peripheral membrane protein</topology>
    </subcellularLocation>
</comment>
<dbReference type="NCBIfam" id="TIGR01727">
    <property type="entry name" value="oligo_HPY"/>
    <property type="match status" value="1"/>
</dbReference>
<dbReference type="EMBL" id="DWWS01000015">
    <property type="protein sequence ID" value="HJC22700.1"/>
    <property type="molecule type" value="Genomic_DNA"/>
</dbReference>
<dbReference type="GO" id="GO:0005886">
    <property type="term" value="C:plasma membrane"/>
    <property type="evidence" value="ECO:0007669"/>
    <property type="project" value="UniProtKB-SubCell"/>
</dbReference>
<dbReference type="InterPro" id="IPR017871">
    <property type="entry name" value="ABC_transporter-like_CS"/>
</dbReference>
<proteinExistence type="inferred from homology"/>
<dbReference type="InterPro" id="IPR003439">
    <property type="entry name" value="ABC_transporter-like_ATP-bd"/>
</dbReference>
<dbReference type="GO" id="GO:0015833">
    <property type="term" value="P:peptide transport"/>
    <property type="evidence" value="ECO:0007669"/>
    <property type="project" value="InterPro"/>
</dbReference>
<dbReference type="FunFam" id="3.40.50.300:FF:000016">
    <property type="entry name" value="Oligopeptide ABC transporter ATP-binding component"/>
    <property type="match status" value="1"/>
</dbReference>
<dbReference type="InterPro" id="IPR003593">
    <property type="entry name" value="AAA+_ATPase"/>
</dbReference>
<dbReference type="Pfam" id="PF08352">
    <property type="entry name" value="oligo_HPY"/>
    <property type="match status" value="1"/>
</dbReference>
<evidence type="ECO:0000256" key="2">
    <source>
        <dbReference type="ARBA" id="ARBA00005417"/>
    </source>
</evidence>
<dbReference type="SMART" id="SM00382">
    <property type="entry name" value="AAA"/>
    <property type="match status" value="1"/>
</dbReference>
<keyword evidence="7" id="KW-0472">Membrane</keyword>
<name>A0A9D2NDH9_9FIRM</name>
<dbReference type="GO" id="GO:0016887">
    <property type="term" value="F:ATP hydrolysis activity"/>
    <property type="evidence" value="ECO:0007669"/>
    <property type="project" value="InterPro"/>
</dbReference>
<dbReference type="PANTHER" id="PTHR43297">
    <property type="entry name" value="OLIGOPEPTIDE TRANSPORT ATP-BINDING PROTEIN APPD"/>
    <property type="match status" value="1"/>
</dbReference>
<evidence type="ECO:0000256" key="1">
    <source>
        <dbReference type="ARBA" id="ARBA00004202"/>
    </source>
</evidence>